<dbReference type="PIRSF" id="PIRSF001434">
    <property type="entry name" value="CGS"/>
    <property type="match status" value="1"/>
</dbReference>
<keyword evidence="5" id="KW-0812">Transmembrane</keyword>
<dbReference type="PANTHER" id="PTHR11808:SF35">
    <property type="entry name" value="CYSTATHIONINE GAMMA-SYNTHASE (AFU_ORTHOLOGUE AFUA_7G01590)"/>
    <property type="match status" value="1"/>
</dbReference>
<dbReference type="InterPro" id="IPR000277">
    <property type="entry name" value="Cys/Met-Metab_PyrdxlP-dep_enz"/>
</dbReference>
<evidence type="ECO:0000256" key="3">
    <source>
        <dbReference type="PIRSR" id="PIRSR001434-2"/>
    </source>
</evidence>
<evidence type="ECO:0000256" key="4">
    <source>
        <dbReference type="RuleBase" id="RU362118"/>
    </source>
</evidence>
<accession>A0A9W4ILP1</accession>
<comment type="caution">
    <text evidence="6">The sequence shown here is derived from an EMBL/GenBank/DDBJ whole genome shotgun (WGS) entry which is preliminary data.</text>
</comment>
<dbReference type="Gene3D" id="3.40.640.10">
    <property type="entry name" value="Type I PLP-dependent aspartate aminotransferase-like (Major domain)"/>
    <property type="match status" value="1"/>
</dbReference>
<dbReference type="EMBL" id="CAJVPG010000066">
    <property type="protein sequence ID" value="CAG8303306.1"/>
    <property type="molecule type" value="Genomic_DNA"/>
</dbReference>
<protein>
    <recommendedName>
        <fullName evidence="8">Cystathionine beta-lyase</fullName>
    </recommendedName>
</protein>
<dbReference type="InterPro" id="IPR015424">
    <property type="entry name" value="PyrdxlP-dep_Trfase"/>
</dbReference>
<dbReference type="GO" id="GO:0030170">
    <property type="term" value="F:pyridoxal phosphate binding"/>
    <property type="evidence" value="ECO:0007669"/>
    <property type="project" value="InterPro"/>
</dbReference>
<dbReference type="Gene3D" id="3.90.1150.10">
    <property type="entry name" value="Aspartate Aminotransferase, domain 1"/>
    <property type="match status" value="1"/>
</dbReference>
<evidence type="ECO:0008006" key="8">
    <source>
        <dbReference type="Google" id="ProtNLM"/>
    </source>
</evidence>
<keyword evidence="7" id="KW-1185">Reference proteome</keyword>
<evidence type="ECO:0000313" key="7">
    <source>
        <dbReference type="Proteomes" id="UP001152649"/>
    </source>
</evidence>
<feature type="transmembrane region" description="Helical" evidence="5">
    <location>
        <begin position="99"/>
        <end position="122"/>
    </location>
</feature>
<dbReference type="OrthoDB" id="8249012at2759"/>
<dbReference type="FunFam" id="3.40.640.10:FF:000072">
    <property type="entry name" value="Putative cystathionine beta-lyase"/>
    <property type="match status" value="1"/>
</dbReference>
<dbReference type="Proteomes" id="UP001152649">
    <property type="component" value="Unassembled WGS sequence"/>
</dbReference>
<dbReference type="SUPFAM" id="SSF53383">
    <property type="entry name" value="PLP-dependent transferases"/>
    <property type="match status" value="1"/>
</dbReference>
<keyword evidence="5" id="KW-1133">Transmembrane helix</keyword>
<comment type="similarity">
    <text evidence="4">Belongs to the trans-sulfuration enzymes family.</text>
</comment>
<dbReference type="PANTHER" id="PTHR11808">
    <property type="entry name" value="TRANS-SULFURATION ENZYME FAMILY MEMBER"/>
    <property type="match status" value="1"/>
</dbReference>
<comment type="cofactor">
    <cofactor evidence="1 4">
        <name>pyridoxal 5'-phosphate</name>
        <dbReference type="ChEBI" id="CHEBI:597326"/>
    </cofactor>
</comment>
<dbReference type="InterPro" id="IPR054542">
    <property type="entry name" value="Cys_met_metab_PP"/>
</dbReference>
<dbReference type="GO" id="GO:0016846">
    <property type="term" value="F:carbon-sulfur lyase activity"/>
    <property type="evidence" value="ECO:0007669"/>
    <property type="project" value="TreeGrafter"/>
</dbReference>
<dbReference type="GO" id="GO:0005737">
    <property type="term" value="C:cytoplasm"/>
    <property type="evidence" value="ECO:0007669"/>
    <property type="project" value="TreeGrafter"/>
</dbReference>
<dbReference type="Pfam" id="PF01053">
    <property type="entry name" value="Cys_Met_Meta_PP"/>
    <property type="match status" value="1"/>
</dbReference>
<keyword evidence="5" id="KW-0472">Membrane</keyword>
<dbReference type="PROSITE" id="PS00868">
    <property type="entry name" value="CYS_MET_METAB_PP"/>
    <property type="match status" value="1"/>
</dbReference>
<name>A0A9W4ILP1_9EURO</name>
<sequence length="418" mass="46418">MALNSSMEKTTASIVTAEQLTEALPTMALATRAIHADDFSSSHRGIAPAMHVAVNYRYDRDPEKLVQGENEDPTSADSFVYSRYSAPNSKRFETVLENLFGGGIMTYSTGLAAFHAIMVLLVPKRIFLGDGYHGVHGNIDLMTKLTGVKKLGLDQLDQIQSGDVIHIETPVNPTGEARNLSYYSSVARRAGAYLTVDATFGPPPLQDPLQFGVDVVLHSGTKYIGGHSDMMCGILVVHPQRVTEGWVDTLYSERLVMGNVMGNLEGWLGLRSLRTLDLRVTRQSQTAESLVNWIYQEMRDSTSVVGRVVDDIRHASLQDQDLRDGWLRKQMPRGFGPVFAIWMKNADQAKSLPSKLCIFQHATSLGDVESLIEWRAMSDDSCDRRLLRISCGVEDPADLRRDLLEGFKALYHQVLKSE</sequence>
<dbReference type="AlphaFoldDB" id="A0A9W4ILP1"/>
<feature type="modified residue" description="N6-(pyridoxal phosphate)lysine" evidence="3">
    <location>
        <position position="222"/>
    </location>
</feature>
<evidence type="ECO:0000256" key="2">
    <source>
        <dbReference type="ARBA" id="ARBA00022898"/>
    </source>
</evidence>
<keyword evidence="2 3" id="KW-0663">Pyridoxal phosphate</keyword>
<organism evidence="6 7">
    <name type="scientific">Penicillium salamii</name>
    <dbReference type="NCBI Taxonomy" id="1612424"/>
    <lineage>
        <taxon>Eukaryota</taxon>
        <taxon>Fungi</taxon>
        <taxon>Dikarya</taxon>
        <taxon>Ascomycota</taxon>
        <taxon>Pezizomycotina</taxon>
        <taxon>Eurotiomycetes</taxon>
        <taxon>Eurotiomycetidae</taxon>
        <taxon>Eurotiales</taxon>
        <taxon>Aspergillaceae</taxon>
        <taxon>Penicillium</taxon>
    </lineage>
</organism>
<dbReference type="InterPro" id="IPR015421">
    <property type="entry name" value="PyrdxlP-dep_Trfase_major"/>
</dbReference>
<evidence type="ECO:0000256" key="5">
    <source>
        <dbReference type="SAM" id="Phobius"/>
    </source>
</evidence>
<dbReference type="FunFam" id="3.90.1150.10:FF:000066">
    <property type="entry name" value="Putative cystathionine beta-lyase"/>
    <property type="match status" value="1"/>
</dbReference>
<dbReference type="GO" id="GO:0019346">
    <property type="term" value="P:transsulfuration"/>
    <property type="evidence" value="ECO:0007669"/>
    <property type="project" value="InterPro"/>
</dbReference>
<evidence type="ECO:0000256" key="1">
    <source>
        <dbReference type="ARBA" id="ARBA00001933"/>
    </source>
</evidence>
<gene>
    <name evidence="6" type="ORF">PSALAMII_LOCUS1930</name>
</gene>
<proteinExistence type="inferred from homology"/>
<evidence type="ECO:0000313" key="6">
    <source>
        <dbReference type="EMBL" id="CAG8303306.1"/>
    </source>
</evidence>
<reference evidence="6" key="1">
    <citation type="submission" date="2021-07" db="EMBL/GenBank/DDBJ databases">
        <authorList>
            <person name="Branca A.L. A."/>
        </authorList>
    </citation>
    <scope>NUCLEOTIDE SEQUENCE</scope>
</reference>
<dbReference type="InterPro" id="IPR015422">
    <property type="entry name" value="PyrdxlP-dep_Trfase_small"/>
</dbReference>